<name>A0A366INF4_9MICO</name>
<evidence type="ECO:0000313" key="3">
    <source>
        <dbReference type="EMBL" id="RBP73016.1"/>
    </source>
</evidence>
<dbReference type="Gene3D" id="1.10.260.40">
    <property type="entry name" value="lambda repressor-like DNA-binding domains"/>
    <property type="match status" value="1"/>
</dbReference>
<reference evidence="3 4" key="1">
    <citation type="submission" date="2018-06" db="EMBL/GenBank/DDBJ databases">
        <title>Freshwater and sediment microbial communities from various areas in North America, analyzing microbe dynamics in response to fracking.</title>
        <authorList>
            <person name="Lamendella R."/>
        </authorList>
    </citation>
    <scope>NUCLEOTIDE SEQUENCE [LARGE SCALE GENOMIC DNA]</scope>
    <source>
        <strain evidence="3 4">3b_TX</strain>
    </source>
</reference>
<accession>A0A366INF4</accession>
<dbReference type="Proteomes" id="UP000253509">
    <property type="component" value="Unassembled WGS sequence"/>
</dbReference>
<organism evidence="3 4">
    <name type="scientific">Brevibacterium celere</name>
    <dbReference type="NCBI Taxonomy" id="225845"/>
    <lineage>
        <taxon>Bacteria</taxon>
        <taxon>Bacillati</taxon>
        <taxon>Actinomycetota</taxon>
        <taxon>Actinomycetes</taxon>
        <taxon>Micrococcales</taxon>
        <taxon>Brevibacteriaceae</taxon>
        <taxon>Brevibacterium</taxon>
    </lineage>
</organism>
<dbReference type="InterPro" id="IPR010982">
    <property type="entry name" value="Lambda_DNA-bd_dom_sf"/>
</dbReference>
<keyword evidence="4" id="KW-1185">Reference proteome</keyword>
<protein>
    <recommendedName>
        <fullName evidence="2">HTH cro/C1-type domain-containing protein</fullName>
    </recommendedName>
</protein>
<proteinExistence type="predicted"/>
<evidence type="ECO:0000259" key="2">
    <source>
        <dbReference type="PROSITE" id="PS50943"/>
    </source>
</evidence>
<dbReference type="GO" id="GO:0003677">
    <property type="term" value="F:DNA binding"/>
    <property type="evidence" value="ECO:0007669"/>
    <property type="project" value="InterPro"/>
</dbReference>
<feature type="region of interest" description="Disordered" evidence="1">
    <location>
        <begin position="132"/>
        <end position="196"/>
    </location>
</feature>
<evidence type="ECO:0000256" key="1">
    <source>
        <dbReference type="SAM" id="MobiDB-lite"/>
    </source>
</evidence>
<evidence type="ECO:0000313" key="4">
    <source>
        <dbReference type="Proteomes" id="UP000253509"/>
    </source>
</evidence>
<dbReference type="RefSeq" id="WP_147233260.1">
    <property type="nucleotide sequence ID" value="NZ_QNSB01000003.1"/>
</dbReference>
<sequence length="196" mass="21623">MFFVSNRFTVDLHQPRPCWKVIAVSRLSELLNELKRSKGMNQPGIVARSEELGVPISKGNVSRYLSGNHSKPTWSTLNSFATVFDVPVEVLEEAAAFTGREPFTPDPRSDLLTAPQRAAVNEIIRLMAEANQRAGDGHATTSHTRAGGRPDQSERSLYVVQPPSAEETAASTAPSRAKEEKKKSQQRGEETQDHDQ</sequence>
<comment type="caution">
    <text evidence="3">The sequence shown here is derived from an EMBL/GenBank/DDBJ whole genome shotgun (WGS) entry which is preliminary data.</text>
</comment>
<feature type="domain" description="HTH cro/C1-type" evidence="2">
    <location>
        <begin position="56"/>
        <end position="91"/>
    </location>
</feature>
<dbReference type="EMBL" id="QNSB01000003">
    <property type="protein sequence ID" value="RBP73016.1"/>
    <property type="molecule type" value="Genomic_DNA"/>
</dbReference>
<dbReference type="AlphaFoldDB" id="A0A366INF4"/>
<feature type="compositionally biased region" description="Low complexity" evidence="1">
    <location>
        <begin position="162"/>
        <end position="175"/>
    </location>
</feature>
<dbReference type="InterPro" id="IPR001387">
    <property type="entry name" value="Cro/C1-type_HTH"/>
</dbReference>
<dbReference type="SUPFAM" id="SSF47413">
    <property type="entry name" value="lambda repressor-like DNA-binding domains"/>
    <property type="match status" value="1"/>
</dbReference>
<dbReference type="PROSITE" id="PS50943">
    <property type="entry name" value="HTH_CROC1"/>
    <property type="match status" value="1"/>
</dbReference>
<gene>
    <name evidence="3" type="ORF">DFO65_103311</name>
</gene>
<feature type="compositionally biased region" description="Basic and acidic residues" evidence="1">
    <location>
        <begin position="176"/>
        <end position="196"/>
    </location>
</feature>